<dbReference type="InterPro" id="IPR005821">
    <property type="entry name" value="Ion_trans_dom"/>
</dbReference>
<sequence>MAAEVATRRITAYERVLGPIARPLEKLEDEEDVEEVQILEKTKVDIFFDSTLSLINSFGFTFIVYAAVFFNIISLILMTFPSYSAQFGYFLTVLDSFFLAIYTCEALTKIVALGFGYFRSGWNLLDFFILITSCIDFIVNFVPLGGNSSLKILRIFRVLRALRALRMLRAITVLQNLQVIVNTVLKSIGSMAIIFFLMALFLYMFAVMGRQLYADGSQKYFGDLFRATTTMFQLLTFDDWFYIYDDVNKTSNNKHFILFCIVYSLVEYFIFLNLFMAVLVDNFQTQVQRTEATTQPDPELEELKTEEEPNKPVNPDFQKTQWPQGRPTLHYNPYLEDLGHLPLEERILYVQFYNGICSLDYHAYVQKQNFLMMHRLLDKCQDPRLLMNTQAEHE</sequence>
<feature type="compositionally biased region" description="Basic and acidic residues" evidence="5">
    <location>
        <begin position="301"/>
        <end position="310"/>
    </location>
</feature>
<dbReference type="GO" id="GO:0036128">
    <property type="term" value="C:CatSper complex"/>
    <property type="evidence" value="ECO:0007669"/>
    <property type="project" value="InterPro"/>
</dbReference>
<feature type="region of interest" description="Disordered" evidence="5">
    <location>
        <begin position="290"/>
        <end position="319"/>
    </location>
</feature>
<gene>
    <name evidence="8" type="ORF">BV898_02993</name>
</gene>
<dbReference type="Proteomes" id="UP000192578">
    <property type="component" value="Unassembled WGS sequence"/>
</dbReference>
<evidence type="ECO:0000259" key="7">
    <source>
        <dbReference type="Pfam" id="PF00520"/>
    </source>
</evidence>
<organism evidence="8 9">
    <name type="scientific">Hypsibius exemplaris</name>
    <name type="common">Freshwater tardigrade</name>
    <dbReference type="NCBI Taxonomy" id="2072580"/>
    <lineage>
        <taxon>Eukaryota</taxon>
        <taxon>Metazoa</taxon>
        <taxon>Ecdysozoa</taxon>
        <taxon>Tardigrada</taxon>
        <taxon>Eutardigrada</taxon>
        <taxon>Parachela</taxon>
        <taxon>Hypsibioidea</taxon>
        <taxon>Hypsibiidae</taxon>
        <taxon>Hypsibius</taxon>
    </lineage>
</organism>
<dbReference type="GO" id="GO:0030317">
    <property type="term" value="P:flagellated sperm motility"/>
    <property type="evidence" value="ECO:0007669"/>
    <property type="project" value="InterPro"/>
</dbReference>
<feature type="transmembrane region" description="Helical" evidence="6">
    <location>
        <begin position="256"/>
        <end position="280"/>
    </location>
</feature>
<dbReference type="PANTHER" id="PTHR47193">
    <property type="entry name" value="CATION CHANNEL SPERM-ASSOCIATED PROTEIN 1"/>
    <property type="match status" value="1"/>
</dbReference>
<dbReference type="GO" id="GO:0007283">
    <property type="term" value="P:spermatogenesis"/>
    <property type="evidence" value="ECO:0007669"/>
    <property type="project" value="TreeGrafter"/>
</dbReference>
<dbReference type="InterPro" id="IPR027359">
    <property type="entry name" value="Volt_channel_dom_sf"/>
</dbReference>
<dbReference type="Gene3D" id="1.20.120.350">
    <property type="entry name" value="Voltage-gated potassium channels. Chain C"/>
    <property type="match status" value="1"/>
</dbReference>
<keyword evidence="9" id="KW-1185">Reference proteome</keyword>
<keyword evidence="4 6" id="KW-0472">Membrane</keyword>
<evidence type="ECO:0000313" key="8">
    <source>
        <dbReference type="EMBL" id="OQV22941.1"/>
    </source>
</evidence>
<accession>A0A1W0X6J6</accession>
<dbReference type="GO" id="GO:0005245">
    <property type="term" value="F:voltage-gated calcium channel activity"/>
    <property type="evidence" value="ECO:0007669"/>
    <property type="project" value="TreeGrafter"/>
</dbReference>
<dbReference type="AlphaFoldDB" id="A0A1W0X6J6"/>
<keyword evidence="2 6" id="KW-0812">Transmembrane</keyword>
<comment type="subcellular location">
    <subcellularLocation>
        <location evidence="1">Membrane</location>
        <topology evidence="1">Multi-pass membrane protein</topology>
    </subcellularLocation>
</comment>
<proteinExistence type="predicted"/>
<dbReference type="Pfam" id="PF00520">
    <property type="entry name" value="Ion_trans"/>
    <property type="match status" value="1"/>
</dbReference>
<evidence type="ECO:0000256" key="1">
    <source>
        <dbReference type="ARBA" id="ARBA00004141"/>
    </source>
</evidence>
<evidence type="ECO:0000256" key="4">
    <source>
        <dbReference type="ARBA" id="ARBA00023136"/>
    </source>
</evidence>
<dbReference type="EMBL" id="MTYJ01000014">
    <property type="protein sequence ID" value="OQV22941.1"/>
    <property type="molecule type" value="Genomic_DNA"/>
</dbReference>
<comment type="caution">
    <text evidence="8">The sequence shown here is derived from an EMBL/GenBank/DDBJ whole genome shotgun (WGS) entry which is preliminary data.</text>
</comment>
<protein>
    <submittedName>
        <fullName evidence="8">Cation channel sperm-associated protein 1</fullName>
    </submittedName>
</protein>
<feature type="transmembrane region" description="Helical" evidence="6">
    <location>
        <begin position="58"/>
        <end position="80"/>
    </location>
</feature>
<feature type="transmembrane region" description="Helical" evidence="6">
    <location>
        <begin position="191"/>
        <end position="212"/>
    </location>
</feature>
<dbReference type="GO" id="GO:0060296">
    <property type="term" value="P:regulation of cilium beat frequency involved in ciliary motility"/>
    <property type="evidence" value="ECO:0007669"/>
    <property type="project" value="TreeGrafter"/>
</dbReference>
<evidence type="ECO:0000313" key="9">
    <source>
        <dbReference type="Proteomes" id="UP000192578"/>
    </source>
</evidence>
<name>A0A1W0X6J6_HYPEX</name>
<dbReference type="InterPro" id="IPR028746">
    <property type="entry name" value="CatSper1"/>
</dbReference>
<dbReference type="GO" id="GO:0005227">
    <property type="term" value="F:calcium-activated cation channel activity"/>
    <property type="evidence" value="ECO:0007669"/>
    <property type="project" value="InterPro"/>
</dbReference>
<feature type="transmembrane region" description="Helical" evidence="6">
    <location>
        <begin position="87"/>
        <end position="115"/>
    </location>
</feature>
<evidence type="ECO:0000256" key="3">
    <source>
        <dbReference type="ARBA" id="ARBA00022989"/>
    </source>
</evidence>
<dbReference type="PANTHER" id="PTHR47193:SF1">
    <property type="entry name" value="CATION CHANNEL SPERM-ASSOCIATED PROTEIN 1"/>
    <property type="match status" value="1"/>
</dbReference>
<feature type="domain" description="Ion transport" evidence="7">
    <location>
        <begin position="60"/>
        <end position="290"/>
    </location>
</feature>
<keyword evidence="3 6" id="KW-1133">Transmembrane helix</keyword>
<evidence type="ECO:0000256" key="2">
    <source>
        <dbReference type="ARBA" id="ARBA00022692"/>
    </source>
</evidence>
<dbReference type="OrthoDB" id="431720at2759"/>
<evidence type="ECO:0000256" key="6">
    <source>
        <dbReference type="SAM" id="Phobius"/>
    </source>
</evidence>
<dbReference type="Gene3D" id="1.10.287.70">
    <property type="match status" value="1"/>
</dbReference>
<reference evidence="9" key="1">
    <citation type="submission" date="2017-01" db="EMBL/GenBank/DDBJ databases">
        <title>Comparative genomics of anhydrobiosis in the tardigrade Hypsibius dujardini.</title>
        <authorList>
            <person name="Yoshida Y."/>
            <person name="Koutsovoulos G."/>
            <person name="Laetsch D."/>
            <person name="Stevens L."/>
            <person name="Kumar S."/>
            <person name="Horikawa D."/>
            <person name="Ishino K."/>
            <person name="Komine S."/>
            <person name="Tomita M."/>
            <person name="Blaxter M."/>
            <person name="Arakawa K."/>
        </authorList>
    </citation>
    <scope>NUCLEOTIDE SEQUENCE [LARGE SCALE GENOMIC DNA]</scope>
    <source>
        <strain evidence="9">Z151</strain>
    </source>
</reference>
<dbReference type="SUPFAM" id="SSF81324">
    <property type="entry name" value="Voltage-gated potassium channels"/>
    <property type="match status" value="1"/>
</dbReference>
<feature type="transmembrane region" description="Helical" evidence="6">
    <location>
        <begin position="127"/>
        <end position="146"/>
    </location>
</feature>
<evidence type="ECO:0000256" key="5">
    <source>
        <dbReference type="SAM" id="MobiDB-lite"/>
    </source>
</evidence>